<dbReference type="Gene3D" id="1.10.10.10">
    <property type="entry name" value="Winged helix-like DNA-binding domain superfamily/Winged helix DNA-binding domain"/>
    <property type="match status" value="1"/>
</dbReference>
<evidence type="ECO:0000313" key="6">
    <source>
        <dbReference type="EMBL" id="TDQ08265.1"/>
    </source>
</evidence>
<dbReference type="InterPro" id="IPR036388">
    <property type="entry name" value="WH-like_DNA-bd_sf"/>
</dbReference>
<evidence type="ECO:0000313" key="7">
    <source>
        <dbReference type="Proteomes" id="UP000295620"/>
    </source>
</evidence>
<name>A0A4R6SSB1_9SPHI</name>
<keyword evidence="4" id="KW-0804">Transcription</keyword>
<comment type="caution">
    <text evidence="6">The sequence shown here is derived from an EMBL/GenBank/DDBJ whole genome shotgun (WGS) entry which is preliminary data.</text>
</comment>
<dbReference type="SUPFAM" id="SSF88946">
    <property type="entry name" value="Sigma2 domain of RNA polymerase sigma factors"/>
    <property type="match status" value="1"/>
</dbReference>
<dbReference type="RefSeq" id="WP_166664883.1">
    <property type="nucleotide sequence ID" value="NZ_SNYC01000005.1"/>
</dbReference>
<sequence>MNSRNDKELLDLVRVSDTEAYAELYNRFWKSLYTYALKKIGDEDDAFDLVQELFIELWDRRGNIPEITVAVENYLHGSVFFKLAKYFRTKGFREQHQKNFEAFLKHEGVSEFASDPLQILENELQYDSIIQVIHTTIDQMPGKMKEIFIMSRSGQYSISEIAEQLNVSPQTVKNQVSNALLRLRKSTSEHNLSTAQLCILTWLTIS</sequence>
<keyword evidence="7" id="KW-1185">Reference proteome</keyword>
<evidence type="ECO:0000256" key="1">
    <source>
        <dbReference type="ARBA" id="ARBA00010641"/>
    </source>
</evidence>
<dbReference type="GO" id="GO:0006352">
    <property type="term" value="P:DNA-templated transcription initiation"/>
    <property type="evidence" value="ECO:0007669"/>
    <property type="project" value="InterPro"/>
</dbReference>
<evidence type="ECO:0000256" key="3">
    <source>
        <dbReference type="ARBA" id="ARBA00023082"/>
    </source>
</evidence>
<dbReference type="InterPro" id="IPR013324">
    <property type="entry name" value="RNA_pol_sigma_r3/r4-like"/>
</dbReference>
<feature type="domain" description="RNA polymerase sigma factor 70 region 4 type 2" evidence="5">
    <location>
        <begin position="131"/>
        <end position="183"/>
    </location>
</feature>
<evidence type="ECO:0000256" key="4">
    <source>
        <dbReference type="ARBA" id="ARBA00023163"/>
    </source>
</evidence>
<dbReference type="EMBL" id="SNYC01000005">
    <property type="protein sequence ID" value="TDQ08265.1"/>
    <property type="molecule type" value="Genomic_DNA"/>
</dbReference>
<proteinExistence type="inferred from homology"/>
<dbReference type="InterPro" id="IPR013325">
    <property type="entry name" value="RNA_pol_sigma_r2"/>
</dbReference>
<organism evidence="6 7">
    <name type="scientific">Pedobacter metabolipauper</name>
    <dbReference type="NCBI Taxonomy" id="425513"/>
    <lineage>
        <taxon>Bacteria</taxon>
        <taxon>Pseudomonadati</taxon>
        <taxon>Bacteroidota</taxon>
        <taxon>Sphingobacteriia</taxon>
        <taxon>Sphingobacteriales</taxon>
        <taxon>Sphingobacteriaceae</taxon>
        <taxon>Pedobacter</taxon>
    </lineage>
</organism>
<evidence type="ECO:0000256" key="2">
    <source>
        <dbReference type="ARBA" id="ARBA00023015"/>
    </source>
</evidence>
<gene>
    <name evidence="6" type="ORF">ATK78_2773</name>
</gene>
<dbReference type="Gene3D" id="1.10.1740.10">
    <property type="match status" value="1"/>
</dbReference>
<dbReference type="InterPro" id="IPR039425">
    <property type="entry name" value="RNA_pol_sigma-70-like"/>
</dbReference>
<comment type="similarity">
    <text evidence="1">Belongs to the sigma-70 factor family. ECF subfamily.</text>
</comment>
<dbReference type="AlphaFoldDB" id="A0A4R6SSB1"/>
<dbReference type="GO" id="GO:0003677">
    <property type="term" value="F:DNA binding"/>
    <property type="evidence" value="ECO:0007669"/>
    <property type="project" value="InterPro"/>
</dbReference>
<dbReference type="InterPro" id="IPR014284">
    <property type="entry name" value="RNA_pol_sigma-70_dom"/>
</dbReference>
<keyword evidence="3" id="KW-0731">Sigma factor</keyword>
<dbReference type="PANTHER" id="PTHR43133:SF46">
    <property type="entry name" value="RNA POLYMERASE SIGMA-70 FACTOR ECF SUBFAMILY"/>
    <property type="match status" value="1"/>
</dbReference>
<dbReference type="InterPro" id="IPR013249">
    <property type="entry name" value="RNA_pol_sigma70_r4_t2"/>
</dbReference>
<dbReference type="SUPFAM" id="SSF88659">
    <property type="entry name" value="Sigma3 and sigma4 domains of RNA polymerase sigma factors"/>
    <property type="match status" value="1"/>
</dbReference>
<dbReference type="NCBIfam" id="TIGR02937">
    <property type="entry name" value="sigma70-ECF"/>
    <property type="match status" value="1"/>
</dbReference>
<dbReference type="GO" id="GO:0016987">
    <property type="term" value="F:sigma factor activity"/>
    <property type="evidence" value="ECO:0007669"/>
    <property type="project" value="UniProtKB-KW"/>
</dbReference>
<dbReference type="Proteomes" id="UP000295620">
    <property type="component" value="Unassembled WGS sequence"/>
</dbReference>
<evidence type="ECO:0000259" key="5">
    <source>
        <dbReference type="Pfam" id="PF08281"/>
    </source>
</evidence>
<reference evidence="6 7" key="1">
    <citation type="submission" date="2019-03" db="EMBL/GenBank/DDBJ databases">
        <title>Genomic Encyclopedia of Archaeal and Bacterial Type Strains, Phase II (KMG-II): from individual species to whole genera.</title>
        <authorList>
            <person name="Goeker M."/>
        </authorList>
    </citation>
    <scope>NUCLEOTIDE SEQUENCE [LARGE SCALE GENOMIC DNA]</scope>
    <source>
        <strain evidence="6 7">DSM 19035</strain>
    </source>
</reference>
<dbReference type="PANTHER" id="PTHR43133">
    <property type="entry name" value="RNA POLYMERASE ECF-TYPE SIGMA FACTO"/>
    <property type="match status" value="1"/>
</dbReference>
<accession>A0A4R6SSB1</accession>
<dbReference type="CDD" id="cd06171">
    <property type="entry name" value="Sigma70_r4"/>
    <property type="match status" value="1"/>
</dbReference>
<dbReference type="Pfam" id="PF08281">
    <property type="entry name" value="Sigma70_r4_2"/>
    <property type="match status" value="1"/>
</dbReference>
<protein>
    <submittedName>
        <fullName evidence="6">RNA polymerase sigma-70 factor (ECF subfamily)</fullName>
    </submittedName>
</protein>
<keyword evidence="2" id="KW-0805">Transcription regulation</keyword>